<name>A0AAD5CC74_AMBAR</name>
<dbReference type="Pfam" id="PF02892">
    <property type="entry name" value="zf-BED"/>
    <property type="match status" value="2"/>
</dbReference>
<feature type="domain" description="BED-type" evidence="6">
    <location>
        <begin position="147"/>
        <end position="203"/>
    </location>
</feature>
<dbReference type="AlphaFoldDB" id="A0AAD5CC74"/>
<evidence type="ECO:0000313" key="7">
    <source>
        <dbReference type="EMBL" id="KAI7738705.1"/>
    </source>
</evidence>
<keyword evidence="3" id="KW-0862">Zinc</keyword>
<reference evidence="7" key="1">
    <citation type="submission" date="2022-06" db="EMBL/GenBank/DDBJ databases">
        <title>Uncovering the hologenomic basis of an extraordinary plant invasion.</title>
        <authorList>
            <person name="Bieker V.C."/>
            <person name="Martin M.D."/>
            <person name="Gilbert T."/>
            <person name="Hodgins K."/>
            <person name="Battlay P."/>
            <person name="Petersen B."/>
            <person name="Wilson J."/>
        </authorList>
    </citation>
    <scope>NUCLEOTIDE SEQUENCE</scope>
    <source>
        <strain evidence="7">AA19_3_7</strain>
        <tissue evidence="7">Leaf</tissue>
    </source>
</reference>
<protein>
    <recommendedName>
        <fullName evidence="6">BED-type domain-containing protein</fullName>
    </recommendedName>
</protein>
<dbReference type="InterPro" id="IPR003656">
    <property type="entry name" value="Znf_BED"/>
</dbReference>
<evidence type="ECO:0000256" key="5">
    <source>
        <dbReference type="SAM" id="MobiDB-lite"/>
    </source>
</evidence>
<feature type="domain" description="BED-type" evidence="6">
    <location>
        <begin position="5"/>
        <end position="61"/>
    </location>
</feature>
<accession>A0AAD5CC74</accession>
<dbReference type="PROSITE" id="PS50808">
    <property type="entry name" value="ZF_BED"/>
    <property type="match status" value="2"/>
</dbReference>
<evidence type="ECO:0000256" key="4">
    <source>
        <dbReference type="PROSITE-ProRule" id="PRU00027"/>
    </source>
</evidence>
<feature type="compositionally biased region" description="Basic residues" evidence="5">
    <location>
        <begin position="214"/>
        <end position="224"/>
    </location>
</feature>
<dbReference type="Proteomes" id="UP001206925">
    <property type="component" value="Unassembled WGS sequence"/>
</dbReference>
<sequence length="313" mass="35838">MTSIRCGDPGWEHGTAQDDKKKKVRCNYCGKIVSGGIYRLKQHLARVSGEVTYCDKAPEEVCLKMKDNLEGCCRISKKPKQIEYEEQTTYLNFPPCSNDIENDVVEEEHMYDNRNKGKQQQQQLVVVGVDKGLVINMAPPPPLRSLGYVDPGWEHGVPRDERKKKVKCNYCDKIVSGGINRFKQHLARIPGEVAPCKSAPEEVYLKIKENMKWHRTGRRHRRPEPHKQSTTSASTFYTMHSENENENEDDEEEDEQEEDDANLLITSGDKRKRFVRREDAAAFSKKPKSETADAQMLVANNNNNNKISVGRKE</sequence>
<keyword evidence="2 4" id="KW-0863">Zinc-finger</keyword>
<dbReference type="PANTHER" id="PTHR46951:SF2">
    <property type="entry name" value="BED-TYPE DOMAIN-CONTAINING PROTEIN"/>
    <property type="match status" value="1"/>
</dbReference>
<keyword evidence="1" id="KW-0479">Metal-binding</keyword>
<feature type="non-terminal residue" evidence="7">
    <location>
        <position position="313"/>
    </location>
</feature>
<evidence type="ECO:0000313" key="8">
    <source>
        <dbReference type="Proteomes" id="UP001206925"/>
    </source>
</evidence>
<gene>
    <name evidence="7" type="ORF">M8C21_017898</name>
</gene>
<evidence type="ECO:0000256" key="2">
    <source>
        <dbReference type="ARBA" id="ARBA00022771"/>
    </source>
</evidence>
<evidence type="ECO:0000259" key="6">
    <source>
        <dbReference type="PROSITE" id="PS50808"/>
    </source>
</evidence>
<comment type="caution">
    <text evidence="7">The sequence shown here is derived from an EMBL/GenBank/DDBJ whole genome shotgun (WGS) entry which is preliminary data.</text>
</comment>
<dbReference type="EMBL" id="JAMZMK010008747">
    <property type="protein sequence ID" value="KAI7738705.1"/>
    <property type="molecule type" value="Genomic_DNA"/>
</dbReference>
<feature type="compositionally biased region" description="Polar residues" evidence="5">
    <location>
        <begin position="228"/>
        <end position="240"/>
    </location>
</feature>
<dbReference type="PANTHER" id="PTHR46951">
    <property type="entry name" value="BED-TYPE DOMAIN-CONTAINING PROTEIN"/>
    <property type="match status" value="1"/>
</dbReference>
<keyword evidence="8" id="KW-1185">Reference proteome</keyword>
<evidence type="ECO:0000256" key="3">
    <source>
        <dbReference type="ARBA" id="ARBA00022833"/>
    </source>
</evidence>
<evidence type="ECO:0000256" key="1">
    <source>
        <dbReference type="ARBA" id="ARBA00022723"/>
    </source>
</evidence>
<organism evidence="7 8">
    <name type="scientific">Ambrosia artemisiifolia</name>
    <name type="common">Common ragweed</name>
    <dbReference type="NCBI Taxonomy" id="4212"/>
    <lineage>
        <taxon>Eukaryota</taxon>
        <taxon>Viridiplantae</taxon>
        <taxon>Streptophyta</taxon>
        <taxon>Embryophyta</taxon>
        <taxon>Tracheophyta</taxon>
        <taxon>Spermatophyta</taxon>
        <taxon>Magnoliopsida</taxon>
        <taxon>eudicotyledons</taxon>
        <taxon>Gunneridae</taxon>
        <taxon>Pentapetalae</taxon>
        <taxon>asterids</taxon>
        <taxon>campanulids</taxon>
        <taxon>Asterales</taxon>
        <taxon>Asteraceae</taxon>
        <taxon>Asteroideae</taxon>
        <taxon>Heliantheae alliance</taxon>
        <taxon>Heliantheae</taxon>
        <taxon>Ambrosia</taxon>
    </lineage>
</organism>
<dbReference type="GO" id="GO:0003677">
    <property type="term" value="F:DNA binding"/>
    <property type="evidence" value="ECO:0007669"/>
    <property type="project" value="InterPro"/>
</dbReference>
<proteinExistence type="predicted"/>
<feature type="region of interest" description="Disordered" evidence="5">
    <location>
        <begin position="214"/>
        <end position="313"/>
    </location>
</feature>
<dbReference type="GO" id="GO:0008270">
    <property type="term" value="F:zinc ion binding"/>
    <property type="evidence" value="ECO:0007669"/>
    <property type="project" value="UniProtKB-KW"/>
</dbReference>
<feature type="compositionally biased region" description="Acidic residues" evidence="5">
    <location>
        <begin position="244"/>
        <end position="261"/>
    </location>
</feature>